<dbReference type="Gene3D" id="2.60.40.10">
    <property type="entry name" value="Immunoglobulins"/>
    <property type="match status" value="1"/>
</dbReference>
<gene>
    <name evidence="4" type="ORF">J0S82_011231</name>
</gene>
<dbReference type="InterPro" id="IPR036179">
    <property type="entry name" value="Ig-like_dom_sf"/>
</dbReference>
<accession>A0A8J6A3P4</accession>
<dbReference type="InterPro" id="IPR013783">
    <property type="entry name" value="Ig-like_fold"/>
</dbReference>
<dbReference type="GO" id="GO:0009986">
    <property type="term" value="C:cell surface"/>
    <property type="evidence" value="ECO:0007669"/>
    <property type="project" value="TreeGrafter"/>
</dbReference>
<dbReference type="PANTHER" id="PTHR16423">
    <property type="entry name" value="TREM-LIKE TRANSCRIPT PROTEIN"/>
    <property type="match status" value="1"/>
</dbReference>
<evidence type="ECO:0008006" key="6">
    <source>
        <dbReference type="Google" id="ProtNLM"/>
    </source>
</evidence>
<evidence type="ECO:0000256" key="1">
    <source>
        <dbReference type="ARBA" id="ARBA00022729"/>
    </source>
</evidence>
<proteinExistence type="predicted"/>
<dbReference type="GO" id="GO:0038023">
    <property type="term" value="F:signaling receptor activity"/>
    <property type="evidence" value="ECO:0007669"/>
    <property type="project" value="TreeGrafter"/>
</dbReference>
<name>A0A8J6A3P4_GALPY</name>
<dbReference type="InterPro" id="IPR052314">
    <property type="entry name" value="Immune_rcpt_domain"/>
</dbReference>
<dbReference type="OrthoDB" id="9805957at2759"/>
<dbReference type="Proteomes" id="UP000700334">
    <property type="component" value="Unassembled WGS sequence"/>
</dbReference>
<keyword evidence="5" id="KW-1185">Reference proteome</keyword>
<evidence type="ECO:0000256" key="3">
    <source>
        <dbReference type="ARBA" id="ARBA00023319"/>
    </source>
</evidence>
<keyword evidence="1" id="KW-0732">Signal</keyword>
<protein>
    <recommendedName>
        <fullName evidence="6">Immunoglobulin V-set domain-containing protein</fullName>
    </recommendedName>
</protein>
<dbReference type="EMBL" id="JAGFMF010011803">
    <property type="protein sequence ID" value="KAG8512101.1"/>
    <property type="molecule type" value="Genomic_DNA"/>
</dbReference>
<dbReference type="PANTHER" id="PTHR16423:SF7">
    <property type="entry name" value="NATURAL CYTOTOXICITY TRIGGERING RECEPTOR 2"/>
    <property type="match status" value="1"/>
</dbReference>
<reference evidence="4" key="1">
    <citation type="journal article" date="2021" name="Evol. Appl.">
        <title>The genome of the Pyrenean desman and the effects of bottlenecks and inbreeding on the genomic landscape of an endangered species.</title>
        <authorList>
            <person name="Escoda L."/>
            <person name="Castresana J."/>
        </authorList>
    </citation>
    <scope>NUCLEOTIDE SEQUENCE</scope>
    <source>
        <strain evidence="4">IBE-C5619</strain>
    </source>
</reference>
<keyword evidence="3" id="KW-0393">Immunoglobulin domain</keyword>
<evidence type="ECO:0000313" key="5">
    <source>
        <dbReference type="Proteomes" id="UP000700334"/>
    </source>
</evidence>
<evidence type="ECO:0000313" key="4">
    <source>
        <dbReference type="EMBL" id="KAG8512101.1"/>
    </source>
</evidence>
<dbReference type="AlphaFoldDB" id="A0A8J6A3P4"/>
<sequence length="132" mass="14326">MAQSSPYFLWDNPAGGFFIVTMLEVGKNDVGHYWCGTSNGTSVAVIKNISLMTYSDTAPLPGQNLGTSGTSTTAGPKHLHSPAERTVSVLHSKKLSAPRIQTLLLLFFLPLSLLPGADSWLNKELHQRMDEV</sequence>
<comment type="caution">
    <text evidence="4">The sequence shown here is derived from an EMBL/GenBank/DDBJ whole genome shotgun (WGS) entry which is preliminary data.</text>
</comment>
<dbReference type="SUPFAM" id="SSF48726">
    <property type="entry name" value="Immunoglobulin"/>
    <property type="match status" value="1"/>
</dbReference>
<keyword evidence="2" id="KW-1015">Disulfide bond</keyword>
<organism evidence="4 5">
    <name type="scientific">Galemys pyrenaicus</name>
    <name type="common">Iberian desman</name>
    <name type="synonym">Pyrenean desman</name>
    <dbReference type="NCBI Taxonomy" id="202257"/>
    <lineage>
        <taxon>Eukaryota</taxon>
        <taxon>Metazoa</taxon>
        <taxon>Chordata</taxon>
        <taxon>Craniata</taxon>
        <taxon>Vertebrata</taxon>
        <taxon>Euteleostomi</taxon>
        <taxon>Mammalia</taxon>
        <taxon>Eutheria</taxon>
        <taxon>Laurasiatheria</taxon>
        <taxon>Eulipotyphla</taxon>
        <taxon>Talpidae</taxon>
        <taxon>Galemys</taxon>
    </lineage>
</organism>
<evidence type="ECO:0000256" key="2">
    <source>
        <dbReference type="ARBA" id="ARBA00023157"/>
    </source>
</evidence>